<name>A0A4C1SW17_EUMVA</name>
<evidence type="ECO:0000313" key="1">
    <source>
        <dbReference type="EMBL" id="GBP06379.1"/>
    </source>
</evidence>
<protein>
    <submittedName>
        <fullName evidence="1">Uncharacterized protein</fullName>
    </submittedName>
</protein>
<dbReference type="EMBL" id="BGZK01000022">
    <property type="protein sequence ID" value="GBP06379.1"/>
    <property type="molecule type" value="Genomic_DNA"/>
</dbReference>
<sequence>MQGVHFLFKGSGCIICVPVKWIRVDEPKVKLYVHTQLYLQLDQFEWAKSSFQRLFLEQMDLRTTITTGDIDEEHLIRLPACGREDVKLPVADVYPRVGDECRQRPSVSIGPEWGTKYRGLTVRNKKCSCWSVYLLSVEYGSKVAACTVTFRIASESSGKPFPPAPSARSIRYPIPSQEDGNALVTPLVLQVSMGGSDHATARLLIVGHPTLVKYDLGNTLTVPKSSAIVYRKTHGSDPLVEKNVARVTSNARLEFTH</sequence>
<dbReference type="AlphaFoldDB" id="A0A4C1SW17"/>
<reference evidence="1 2" key="1">
    <citation type="journal article" date="2019" name="Commun. Biol.">
        <title>The bagworm genome reveals a unique fibroin gene that provides high tensile strength.</title>
        <authorList>
            <person name="Kono N."/>
            <person name="Nakamura H."/>
            <person name="Ohtoshi R."/>
            <person name="Tomita M."/>
            <person name="Numata K."/>
            <person name="Arakawa K."/>
        </authorList>
    </citation>
    <scope>NUCLEOTIDE SEQUENCE [LARGE SCALE GENOMIC DNA]</scope>
</reference>
<accession>A0A4C1SW17</accession>
<organism evidence="1 2">
    <name type="scientific">Eumeta variegata</name>
    <name type="common">Bagworm moth</name>
    <name type="synonym">Eumeta japonica</name>
    <dbReference type="NCBI Taxonomy" id="151549"/>
    <lineage>
        <taxon>Eukaryota</taxon>
        <taxon>Metazoa</taxon>
        <taxon>Ecdysozoa</taxon>
        <taxon>Arthropoda</taxon>
        <taxon>Hexapoda</taxon>
        <taxon>Insecta</taxon>
        <taxon>Pterygota</taxon>
        <taxon>Neoptera</taxon>
        <taxon>Endopterygota</taxon>
        <taxon>Lepidoptera</taxon>
        <taxon>Glossata</taxon>
        <taxon>Ditrysia</taxon>
        <taxon>Tineoidea</taxon>
        <taxon>Psychidae</taxon>
        <taxon>Oiketicinae</taxon>
        <taxon>Eumeta</taxon>
    </lineage>
</organism>
<proteinExistence type="predicted"/>
<gene>
    <name evidence="1" type="ORF">EVAR_4534_1</name>
</gene>
<dbReference type="Proteomes" id="UP000299102">
    <property type="component" value="Unassembled WGS sequence"/>
</dbReference>
<comment type="caution">
    <text evidence="1">The sequence shown here is derived from an EMBL/GenBank/DDBJ whole genome shotgun (WGS) entry which is preliminary data.</text>
</comment>
<evidence type="ECO:0000313" key="2">
    <source>
        <dbReference type="Proteomes" id="UP000299102"/>
    </source>
</evidence>
<keyword evidence="2" id="KW-1185">Reference proteome</keyword>